<dbReference type="PANTHER" id="PTHR30121:SF6">
    <property type="entry name" value="SLR6007 PROTEIN"/>
    <property type="match status" value="1"/>
</dbReference>
<dbReference type="CDD" id="cd01127">
    <property type="entry name" value="TrwB_TraG_TraD_VirD4"/>
    <property type="match status" value="1"/>
</dbReference>
<dbReference type="PATRIC" id="fig|1278073.3.peg.1763"/>
<dbReference type="InterPro" id="IPR027417">
    <property type="entry name" value="P-loop_NTPase"/>
</dbReference>
<protein>
    <recommendedName>
        <fullName evidence="2">AAA+ ATPase domain-containing protein</fullName>
    </recommendedName>
</protein>
<dbReference type="eggNOG" id="COG0433">
    <property type="taxonomic scope" value="Bacteria"/>
</dbReference>
<dbReference type="KEGG" id="msd:MYSTI_01718"/>
<dbReference type="PANTHER" id="PTHR30121">
    <property type="entry name" value="UNCHARACTERIZED PROTEIN YJGR-RELATED"/>
    <property type="match status" value="1"/>
</dbReference>
<dbReference type="InterPro" id="IPR033186">
    <property type="entry name" value="HerA_C"/>
</dbReference>
<feature type="region of interest" description="Disordered" evidence="1">
    <location>
        <begin position="714"/>
        <end position="745"/>
    </location>
</feature>
<feature type="region of interest" description="Disordered" evidence="1">
    <location>
        <begin position="603"/>
        <end position="637"/>
    </location>
</feature>
<dbReference type="SMART" id="SM00382">
    <property type="entry name" value="AAA"/>
    <property type="match status" value="2"/>
</dbReference>
<dbReference type="InterPro" id="IPR003593">
    <property type="entry name" value="AAA+_ATPase"/>
</dbReference>
<reference evidence="3 4" key="1">
    <citation type="journal article" date="2013" name="Genome Announc.">
        <title>Complete genome sequence of Myxococcus stipitatus strain DSM 14675, a fruiting myxobacterium.</title>
        <authorList>
            <person name="Huntley S."/>
            <person name="Kneip S."/>
            <person name="Treuner-Lange A."/>
            <person name="Sogaard-Andersen L."/>
        </authorList>
    </citation>
    <scope>NUCLEOTIDE SEQUENCE [LARGE SCALE GENOMIC DNA]</scope>
    <source>
        <strain evidence="4">DSM 14675 / JCM 12634 / Mx s8</strain>
    </source>
</reference>
<name>L7U5E5_MYXSD</name>
<evidence type="ECO:0000259" key="2">
    <source>
        <dbReference type="SMART" id="SM00382"/>
    </source>
</evidence>
<dbReference type="InterPro" id="IPR002789">
    <property type="entry name" value="HerA_central"/>
</dbReference>
<dbReference type="STRING" id="1278073.MYSTI_01718"/>
<dbReference type="SUPFAM" id="SSF52540">
    <property type="entry name" value="P-loop containing nucleoside triphosphate hydrolases"/>
    <property type="match status" value="2"/>
</dbReference>
<feature type="domain" description="AAA+ ATPase" evidence="2">
    <location>
        <begin position="774"/>
        <end position="1120"/>
    </location>
</feature>
<dbReference type="Pfam" id="PF05872">
    <property type="entry name" value="HerA_C"/>
    <property type="match status" value="1"/>
</dbReference>
<accession>L7U5E5</accession>
<dbReference type="HOGENOM" id="CLU_291001_0_0_7"/>
<dbReference type="AlphaFoldDB" id="L7U5E5"/>
<proteinExistence type="predicted"/>
<dbReference type="RefSeq" id="WP_015347312.1">
    <property type="nucleotide sequence ID" value="NC_020126.1"/>
</dbReference>
<gene>
    <name evidence="3" type="ordered locus">MYSTI_01718</name>
</gene>
<evidence type="ECO:0000313" key="4">
    <source>
        <dbReference type="Proteomes" id="UP000011131"/>
    </source>
</evidence>
<dbReference type="Pfam" id="PF01935">
    <property type="entry name" value="DUF87"/>
    <property type="match status" value="1"/>
</dbReference>
<dbReference type="OrthoDB" id="9758751at2"/>
<dbReference type="InterPro" id="IPR051162">
    <property type="entry name" value="T4SS_component"/>
</dbReference>
<sequence>MSSDPRLEVFLSDGGEVFSGVQQGQYLWQPDPFDVETLSAPARRAFTRLLGRATTSPPPDTGKLLLLLGESGCGKTHLVRAFRNLAHGQQCGFTGYMPMTVDATHYDRYLLSNLIDSLDHPYDVAQGDDSGLMHLSNLLMAQCTSLFAPLIEHEQKILEDDELHGTVRAVADELLADPRFRNVEVDLLRALIYFQRRDPRINRRLFNWLRCEDIAPEDRKVIGELVPRTSDDSAARMVEQLGRLMGALDHALVLCVDQVEDISDFEQRPQMESSFRRAIATLAAIAGKVPRAVVVVCCLSDYWEKMRPLLTRSMVDRIENDPEPVMLERTVTADTARDIAARRLRYLYEQRDVAFDPTDPTYPIPAKGFDALGGQRARDVLNECRRYRERAIEQQLLPDTFPLPHPTRGPAVGTQPPGAGIDLEQAWTDFRAAYKEKLPEDASDISALVAWAVEMSSEELGGSPRFTVKPRNGNDLLDIGEHPSGNKFVLALCDRSSKGGGLGRQMADALKAAAGSTPVLIRTSDFPSSTGTIVSDQLGKLVRQGGRRVVLGDSELRDLVAMRDFRALHVGQPSFAAWSRSARPITRLKSMGDILGLERLGRPAAAGTSSPKPQPPRPVEATGFQPRASPRNGLTAGGQTQMFNDAATTPFGRALPVPPREPGSLVAPTPVPPVAPTPVPLRVARADTPAPNAGLANNDADLGPFHLEPAGQLLPEQEPRVPPPAAVPGGLKPRPRSTPASGTPIPSEVLTGALKLGSSEGLLSQPISLEPSDLTRHSAFLGGTGSGKTTLALNILEQLLLRGIPVILIDRKGDLATYARAESWAEPLEDAALRERRRLLRERVDVALYTPGRSDGRPLAIPVVPHGLESLPAEDRDQSIQQAADAIAGMLDYRTSPNDKAAKAVLAQALRLLMNQSLGKEVTLELLQQFIIAQDPALLEATDGIPTRTFAKLAQDLSVLRINLRTMLSTGGERLDLDELLGRGVHGVPGRTRLSIISTKFLGDNSRILFWVSQLLLETLRWASQHPSSKLQAVLLFDEADMYLPATSKPATKEPMESLLRRARSAGVGVMLATQSPGDFDYKCRENVQSWFVGKIKEENALKRVRSLFADSRVDADARLPGQKPGQFHVLSDGRVQQLKADCSVFKTTQLPEDQILELARLSRKQSGSDTP</sequence>
<organism evidence="3 4">
    <name type="scientific">Myxococcus stipitatus (strain DSM 14675 / JCM 12634 / Mx s8)</name>
    <dbReference type="NCBI Taxonomy" id="1278073"/>
    <lineage>
        <taxon>Bacteria</taxon>
        <taxon>Pseudomonadati</taxon>
        <taxon>Myxococcota</taxon>
        <taxon>Myxococcia</taxon>
        <taxon>Myxococcales</taxon>
        <taxon>Cystobacterineae</taxon>
        <taxon>Myxococcaceae</taxon>
        <taxon>Myxococcus</taxon>
    </lineage>
</organism>
<dbReference type="Proteomes" id="UP000011131">
    <property type="component" value="Chromosome"/>
</dbReference>
<feature type="domain" description="AAA+ ATPase" evidence="2">
    <location>
        <begin position="61"/>
        <end position="325"/>
    </location>
</feature>
<evidence type="ECO:0000256" key="1">
    <source>
        <dbReference type="SAM" id="MobiDB-lite"/>
    </source>
</evidence>
<keyword evidence="4" id="KW-1185">Reference proteome</keyword>
<dbReference type="EMBL" id="CP004025">
    <property type="protein sequence ID" value="AGC43050.1"/>
    <property type="molecule type" value="Genomic_DNA"/>
</dbReference>
<dbReference type="Gene3D" id="3.40.50.300">
    <property type="entry name" value="P-loop containing nucleotide triphosphate hydrolases"/>
    <property type="match status" value="2"/>
</dbReference>
<evidence type="ECO:0000313" key="3">
    <source>
        <dbReference type="EMBL" id="AGC43050.1"/>
    </source>
</evidence>